<dbReference type="Proteomes" id="UP000728032">
    <property type="component" value="Unassembled WGS sequence"/>
</dbReference>
<comment type="subcellular location">
    <subcellularLocation>
        <location evidence="1">Membrane</location>
    </subcellularLocation>
</comment>
<keyword evidence="3" id="KW-1133">Transmembrane helix</keyword>
<dbReference type="EMBL" id="OC941941">
    <property type="protein sequence ID" value="CAD7662289.1"/>
    <property type="molecule type" value="Genomic_DNA"/>
</dbReference>
<dbReference type="InterPro" id="IPR001828">
    <property type="entry name" value="ANF_lig-bd_rcpt"/>
</dbReference>
<proteinExistence type="predicted"/>
<evidence type="ECO:0000259" key="5">
    <source>
        <dbReference type="Pfam" id="PF01094"/>
    </source>
</evidence>
<organism evidence="6">
    <name type="scientific">Oppiella nova</name>
    <dbReference type="NCBI Taxonomy" id="334625"/>
    <lineage>
        <taxon>Eukaryota</taxon>
        <taxon>Metazoa</taxon>
        <taxon>Ecdysozoa</taxon>
        <taxon>Arthropoda</taxon>
        <taxon>Chelicerata</taxon>
        <taxon>Arachnida</taxon>
        <taxon>Acari</taxon>
        <taxon>Acariformes</taxon>
        <taxon>Sarcoptiformes</taxon>
        <taxon>Oribatida</taxon>
        <taxon>Brachypylina</taxon>
        <taxon>Oppioidea</taxon>
        <taxon>Oppiidae</taxon>
        <taxon>Oppiella</taxon>
    </lineage>
</organism>
<dbReference type="GO" id="GO:0016020">
    <property type="term" value="C:membrane"/>
    <property type="evidence" value="ECO:0007669"/>
    <property type="project" value="UniProtKB-SubCell"/>
</dbReference>
<keyword evidence="7" id="KW-1185">Reference proteome</keyword>
<keyword evidence="2" id="KW-0812">Transmembrane</keyword>
<reference evidence="6" key="1">
    <citation type="submission" date="2020-11" db="EMBL/GenBank/DDBJ databases">
        <authorList>
            <person name="Tran Van P."/>
        </authorList>
    </citation>
    <scope>NUCLEOTIDE SEQUENCE</scope>
</reference>
<dbReference type="AlphaFoldDB" id="A0A7R9QXN9"/>
<name>A0A7R9QXN9_9ACAR</name>
<dbReference type="InterPro" id="IPR028082">
    <property type="entry name" value="Peripla_BP_I"/>
</dbReference>
<dbReference type="EMBL" id="CAJPVJ010027116">
    <property type="protein sequence ID" value="CAG2179425.1"/>
    <property type="molecule type" value="Genomic_DNA"/>
</dbReference>
<evidence type="ECO:0000256" key="4">
    <source>
        <dbReference type="ARBA" id="ARBA00023136"/>
    </source>
</evidence>
<feature type="non-terminal residue" evidence="6">
    <location>
        <position position="109"/>
    </location>
</feature>
<sequence length="109" mass="12151">DLHTIDLEDFKFGKTKISSFRMVDSSSQELQSLLDDWALLSSRLGVRRSKAPESISTESALIYDGVKLLATAIQDLDQSQTVEIQSISCESAIPWEKGSSLINYMRPVI</sequence>
<dbReference type="Gene3D" id="3.40.50.2300">
    <property type="match status" value="2"/>
</dbReference>
<evidence type="ECO:0000256" key="3">
    <source>
        <dbReference type="ARBA" id="ARBA00022989"/>
    </source>
</evidence>
<accession>A0A7R9QXN9</accession>
<keyword evidence="4" id="KW-0472">Membrane</keyword>
<feature type="non-terminal residue" evidence="6">
    <location>
        <position position="1"/>
    </location>
</feature>
<evidence type="ECO:0000256" key="2">
    <source>
        <dbReference type="ARBA" id="ARBA00022692"/>
    </source>
</evidence>
<dbReference type="SUPFAM" id="SSF53822">
    <property type="entry name" value="Periplasmic binding protein-like I"/>
    <property type="match status" value="1"/>
</dbReference>
<protein>
    <recommendedName>
        <fullName evidence="5">Receptor ligand binding region domain-containing protein</fullName>
    </recommendedName>
</protein>
<feature type="domain" description="Receptor ligand binding region" evidence="5">
    <location>
        <begin position="16"/>
        <end position="106"/>
    </location>
</feature>
<evidence type="ECO:0000313" key="7">
    <source>
        <dbReference type="Proteomes" id="UP000728032"/>
    </source>
</evidence>
<gene>
    <name evidence="6" type="ORF">ONB1V03_LOCUS18849</name>
</gene>
<evidence type="ECO:0000256" key="1">
    <source>
        <dbReference type="ARBA" id="ARBA00004370"/>
    </source>
</evidence>
<dbReference type="OrthoDB" id="6511852at2759"/>
<dbReference type="Pfam" id="PF01094">
    <property type="entry name" value="ANF_receptor"/>
    <property type="match status" value="1"/>
</dbReference>
<evidence type="ECO:0000313" key="6">
    <source>
        <dbReference type="EMBL" id="CAD7662289.1"/>
    </source>
</evidence>